<dbReference type="HOGENOM" id="CLU_2128989_0_0_11"/>
<dbReference type="KEGG" id="cai:Caci_6914"/>
<dbReference type="InterPro" id="IPR035315">
    <property type="entry name" value="DUF5372"/>
</dbReference>
<dbReference type="Pfam" id="PF17342">
    <property type="entry name" value="DUF5372"/>
    <property type="match status" value="1"/>
</dbReference>
<evidence type="ECO:0000313" key="2">
    <source>
        <dbReference type="Proteomes" id="UP000000851"/>
    </source>
</evidence>
<evidence type="ECO:0000313" key="1">
    <source>
        <dbReference type="EMBL" id="ACU75750.1"/>
    </source>
</evidence>
<dbReference type="AlphaFoldDB" id="C7Q3I5"/>
<keyword evidence="2" id="KW-1185">Reference proteome</keyword>
<reference evidence="1 2" key="1">
    <citation type="journal article" date="2009" name="Stand. Genomic Sci.">
        <title>Complete genome sequence of Catenulispora acidiphila type strain (ID 139908).</title>
        <authorList>
            <person name="Copeland A."/>
            <person name="Lapidus A."/>
            <person name="Glavina Del Rio T."/>
            <person name="Nolan M."/>
            <person name="Lucas S."/>
            <person name="Chen F."/>
            <person name="Tice H."/>
            <person name="Cheng J.F."/>
            <person name="Bruce D."/>
            <person name="Goodwin L."/>
            <person name="Pitluck S."/>
            <person name="Mikhailova N."/>
            <person name="Pati A."/>
            <person name="Ivanova N."/>
            <person name="Mavromatis K."/>
            <person name="Chen A."/>
            <person name="Palaniappan K."/>
            <person name="Chain P."/>
            <person name="Land M."/>
            <person name="Hauser L."/>
            <person name="Chang Y.J."/>
            <person name="Jeffries C.D."/>
            <person name="Chertkov O."/>
            <person name="Brettin T."/>
            <person name="Detter J.C."/>
            <person name="Han C."/>
            <person name="Ali Z."/>
            <person name="Tindall B.J."/>
            <person name="Goker M."/>
            <person name="Bristow J."/>
            <person name="Eisen J.A."/>
            <person name="Markowitz V."/>
            <person name="Hugenholtz P."/>
            <person name="Kyrpides N.C."/>
            <person name="Klenk H.P."/>
        </authorList>
    </citation>
    <scope>NUCLEOTIDE SEQUENCE [LARGE SCALE GENOMIC DNA]</scope>
    <source>
        <strain evidence="2">DSM 44928 / JCM 14897 / NBRC 102108 / NRRL B-24433 / ID139908</strain>
    </source>
</reference>
<accession>C7Q3I5</accession>
<dbReference type="EMBL" id="CP001700">
    <property type="protein sequence ID" value="ACU75750.1"/>
    <property type="molecule type" value="Genomic_DNA"/>
</dbReference>
<proteinExistence type="predicted"/>
<organism evidence="1 2">
    <name type="scientific">Catenulispora acidiphila (strain DSM 44928 / JCM 14897 / NBRC 102108 / NRRL B-24433 / ID139908)</name>
    <dbReference type="NCBI Taxonomy" id="479433"/>
    <lineage>
        <taxon>Bacteria</taxon>
        <taxon>Bacillati</taxon>
        <taxon>Actinomycetota</taxon>
        <taxon>Actinomycetes</taxon>
        <taxon>Catenulisporales</taxon>
        <taxon>Catenulisporaceae</taxon>
        <taxon>Catenulispora</taxon>
    </lineage>
</organism>
<dbReference type="RefSeq" id="WP_015795478.1">
    <property type="nucleotide sequence ID" value="NC_013131.1"/>
</dbReference>
<dbReference type="OrthoDB" id="8376804at2"/>
<sequence>MRVTHPFHPLFGQALVFVARMNCWRGDVVYWLDEQGRRWSIPAGWTDVVPDGPFAAAAAGRCPYRLEDLVALAGLVDGRRDGDDRVRGSAPQVSPDNAVPSCATGALGRLSVL</sequence>
<protein>
    <submittedName>
        <fullName evidence="1">Uncharacterized protein</fullName>
    </submittedName>
</protein>
<dbReference type="Proteomes" id="UP000000851">
    <property type="component" value="Chromosome"/>
</dbReference>
<dbReference type="eggNOG" id="ENOG5033B2C">
    <property type="taxonomic scope" value="Bacteria"/>
</dbReference>
<gene>
    <name evidence="1" type="ordered locus">Caci_6914</name>
</gene>
<dbReference type="InParanoid" id="C7Q3I5"/>
<name>C7Q3I5_CATAD</name>